<dbReference type="EMBL" id="LAZR01031872">
    <property type="protein sequence ID" value="KKL52493.1"/>
    <property type="molecule type" value="Genomic_DNA"/>
</dbReference>
<evidence type="ECO:0000313" key="5">
    <source>
        <dbReference type="EMBL" id="KKL52493.1"/>
    </source>
</evidence>
<dbReference type="GO" id="GO:0008757">
    <property type="term" value="F:S-adenosylmethionine-dependent methyltransferase activity"/>
    <property type="evidence" value="ECO:0007669"/>
    <property type="project" value="TreeGrafter"/>
</dbReference>
<organism evidence="5">
    <name type="scientific">marine sediment metagenome</name>
    <dbReference type="NCBI Taxonomy" id="412755"/>
    <lineage>
        <taxon>unclassified sequences</taxon>
        <taxon>metagenomes</taxon>
        <taxon>ecological metagenomes</taxon>
    </lineage>
</organism>
<keyword evidence="3" id="KW-0808">Transferase</keyword>
<evidence type="ECO:0000256" key="4">
    <source>
        <dbReference type="ARBA" id="ARBA00022691"/>
    </source>
</evidence>
<dbReference type="InterPro" id="IPR029026">
    <property type="entry name" value="tRNA_m1G_MTases_N"/>
</dbReference>
<keyword evidence="4" id="KW-0949">S-adenosyl-L-methionine</keyword>
<name>A0A0F9CSU0_9ZZZZ</name>
<reference evidence="5" key="1">
    <citation type="journal article" date="2015" name="Nature">
        <title>Complex archaea that bridge the gap between prokaryotes and eukaryotes.</title>
        <authorList>
            <person name="Spang A."/>
            <person name="Saw J.H."/>
            <person name="Jorgensen S.L."/>
            <person name="Zaremba-Niedzwiedzka K."/>
            <person name="Martijn J."/>
            <person name="Lind A.E."/>
            <person name="van Eijk R."/>
            <person name="Schleper C."/>
            <person name="Guy L."/>
            <person name="Ettema T.J."/>
        </authorList>
    </citation>
    <scope>NUCLEOTIDE SEQUENCE</scope>
</reference>
<dbReference type="Gene3D" id="3.40.1280.10">
    <property type="match status" value="1"/>
</dbReference>
<evidence type="ECO:0008006" key="6">
    <source>
        <dbReference type="Google" id="ProtNLM"/>
    </source>
</evidence>
<gene>
    <name evidence="5" type="ORF">LCGC14_2284930</name>
</gene>
<keyword evidence="1" id="KW-0963">Cytoplasm</keyword>
<dbReference type="AlphaFoldDB" id="A0A0F9CSU0"/>
<evidence type="ECO:0000256" key="1">
    <source>
        <dbReference type="ARBA" id="ARBA00022490"/>
    </source>
</evidence>
<dbReference type="InterPro" id="IPR029028">
    <property type="entry name" value="Alpha/beta_knot_MTases"/>
</dbReference>
<dbReference type="PANTHER" id="PTHR40703">
    <property type="entry name" value="TRNA (PSEUDOURIDINE(54)-N(1))-METHYLTRANSFERASE"/>
    <property type="match status" value="1"/>
</dbReference>
<feature type="non-terminal residue" evidence="5">
    <location>
        <position position="1"/>
    </location>
</feature>
<dbReference type="PANTHER" id="PTHR40703:SF1">
    <property type="entry name" value="TRNA (PSEUDOURIDINE(54)-N(1))-METHYLTRANSFERASE"/>
    <property type="match status" value="1"/>
</dbReference>
<comment type="caution">
    <text evidence="5">The sequence shown here is derived from an EMBL/GenBank/DDBJ whole genome shotgun (WGS) entry which is preliminary data.</text>
</comment>
<dbReference type="GO" id="GO:0008175">
    <property type="term" value="F:tRNA methyltransferase activity"/>
    <property type="evidence" value="ECO:0007669"/>
    <property type="project" value="InterPro"/>
</dbReference>
<evidence type="ECO:0000256" key="3">
    <source>
        <dbReference type="ARBA" id="ARBA00022679"/>
    </source>
</evidence>
<evidence type="ECO:0000256" key="2">
    <source>
        <dbReference type="ARBA" id="ARBA00022603"/>
    </source>
</evidence>
<accession>A0A0F9CSU0</accession>
<keyword evidence="2" id="KW-0489">Methyltransferase</keyword>
<dbReference type="InterPro" id="IPR007158">
    <property type="entry name" value="TrmY"/>
</dbReference>
<sequence>LMHLFILNIIFFIKSATVNINNYNIKDIPGSSGRLDVISRCILAALLGEDGFEKNVQIWVFLDNYGSFIFNSERLDHKNFPKNEIHLTDCFVDYLRTYHSNKKRNSNPLNSIEISELDMVETIKEFIKLDYGVLVLNEKGKDFFKQKSMIREKQDVIFVIGNQEGDFVNSDELISLNLQTLSIGNQSYLASSVIRLLKLHLLALS</sequence>
<dbReference type="GO" id="GO:0030488">
    <property type="term" value="P:tRNA methylation"/>
    <property type="evidence" value="ECO:0007669"/>
    <property type="project" value="TreeGrafter"/>
</dbReference>
<proteinExistence type="predicted"/>
<protein>
    <recommendedName>
        <fullName evidence="6">tRNA/rRNA methyltransferase SpoU type domain-containing protein</fullName>
    </recommendedName>
</protein>
<dbReference type="Pfam" id="PF04013">
    <property type="entry name" value="Methyltrn_RNA_2"/>
    <property type="match status" value="1"/>
</dbReference>
<dbReference type="SUPFAM" id="SSF75217">
    <property type="entry name" value="alpha/beta knot"/>
    <property type="match status" value="1"/>
</dbReference>